<organism evidence="7 8">
    <name type="scientific">Sediminicurvatus halobius</name>
    <dbReference type="NCBI Taxonomy" id="2182432"/>
    <lineage>
        <taxon>Bacteria</taxon>
        <taxon>Pseudomonadati</taxon>
        <taxon>Pseudomonadota</taxon>
        <taxon>Gammaproteobacteria</taxon>
        <taxon>Chromatiales</taxon>
        <taxon>Ectothiorhodospiraceae</taxon>
        <taxon>Sediminicurvatus</taxon>
    </lineage>
</organism>
<evidence type="ECO:0000313" key="7">
    <source>
        <dbReference type="EMBL" id="PWG61332.1"/>
    </source>
</evidence>
<dbReference type="Proteomes" id="UP000245474">
    <property type="component" value="Unassembled WGS sequence"/>
</dbReference>
<reference evidence="7 8" key="1">
    <citation type="submission" date="2018-05" db="EMBL/GenBank/DDBJ databases">
        <title>Spiribacter halobius sp. nov., a moderately halophilic bacterium isolated from marine solar saltern.</title>
        <authorList>
            <person name="Zheng W.-S."/>
            <person name="Lu D.-C."/>
            <person name="Du Z.-J."/>
        </authorList>
    </citation>
    <scope>NUCLEOTIDE SEQUENCE [LARGE SCALE GENOMIC DNA]</scope>
    <source>
        <strain evidence="7 8">E85</strain>
    </source>
</reference>
<protein>
    <recommendedName>
        <fullName evidence="3">peptidylprolyl isomerase</fullName>
        <ecNumber evidence="3">5.2.1.8</ecNumber>
    </recommendedName>
</protein>
<dbReference type="EC" id="5.2.1.8" evidence="3"/>
<dbReference type="Pfam" id="PF00639">
    <property type="entry name" value="Rotamase"/>
    <property type="match status" value="1"/>
</dbReference>
<comment type="catalytic activity">
    <reaction evidence="1">
        <text>[protein]-peptidylproline (omega=180) = [protein]-peptidylproline (omega=0)</text>
        <dbReference type="Rhea" id="RHEA:16237"/>
        <dbReference type="Rhea" id="RHEA-COMP:10747"/>
        <dbReference type="Rhea" id="RHEA-COMP:10748"/>
        <dbReference type="ChEBI" id="CHEBI:83833"/>
        <dbReference type="ChEBI" id="CHEBI:83834"/>
        <dbReference type="EC" id="5.2.1.8"/>
    </reaction>
</comment>
<sequence>MPITVNGVEISDHAVNVESAHYEGGDIRERQHQAAVALVVRELLRQRADELGLPQEEDEERRLDALLAEDAPVPTADEAACRAYYDKNPERFTTSPVLVARHILLPAHPDDLEEQDRQRDLAERLIASLQTDPEAFPALAREHSACPSREEGGYLGQLERGSTVPELDEVLLRQPEGLCTRPLGSRYGWHVVEVLQRAEGRQQPYDAVRARIAEYLTERTRRRAIRQYIAVLAGAAEIEGIELETADSPLVQ</sequence>
<keyword evidence="5 7" id="KW-0413">Isomerase</keyword>
<dbReference type="InterPro" id="IPR050245">
    <property type="entry name" value="PrsA_foldase"/>
</dbReference>
<feature type="domain" description="PpiC" evidence="6">
    <location>
        <begin position="95"/>
        <end position="196"/>
    </location>
</feature>
<dbReference type="Gene3D" id="3.10.50.40">
    <property type="match status" value="1"/>
</dbReference>
<dbReference type="PANTHER" id="PTHR47245:SF2">
    <property type="entry name" value="PEPTIDYL-PROLYL CIS-TRANS ISOMERASE HP_0175-RELATED"/>
    <property type="match status" value="1"/>
</dbReference>
<evidence type="ECO:0000256" key="2">
    <source>
        <dbReference type="ARBA" id="ARBA00007656"/>
    </source>
</evidence>
<dbReference type="InterPro" id="IPR046357">
    <property type="entry name" value="PPIase_dom_sf"/>
</dbReference>
<dbReference type="OrthoDB" id="9769613at2"/>
<dbReference type="PANTHER" id="PTHR47245">
    <property type="entry name" value="PEPTIDYLPROLYL ISOMERASE"/>
    <property type="match status" value="1"/>
</dbReference>
<dbReference type="GO" id="GO:0003755">
    <property type="term" value="F:peptidyl-prolyl cis-trans isomerase activity"/>
    <property type="evidence" value="ECO:0007669"/>
    <property type="project" value="UniProtKB-KW"/>
</dbReference>
<keyword evidence="8" id="KW-1185">Reference proteome</keyword>
<name>A0A2U2MWX6_9GAMM</name>
<proteinExistence type="inferred from homology"/>
<dbReference type="InterPro" id="IPR027304">
    <property type="entry name" value="Trigger_fact/SurA_dom_sf"/>
</dbReference>
<dbReference type="SUPFAM" id="SSF109998">
    <property type="entry name" value="Triger factor/SurA peptide-binding domain-like"/>
    <property type="match status" value="1"/>
</dbReference>
<evidence type="ECO:0000313" key="8">
    <source>
        <dbReference type="Proteomes" id="UP000245474"/>
    </source>
</evidence>
<evidence type="ECO:0000256" key="4">
    <source>
        <dbReference type="ARBA" id="ARBA00023110"/>
    </source>
</evidence>
<evidence type="ECO:0000256" key="3">
    <source>
        <dbReference type="ARBA" id="ARBA00013194"/>
    </source>
</evidence>
<comment type="caution">
    <text evidence="7">The sequence shown here is derived from an EMBL/GenBank/DDBJ whole genome shotgun (WGS) entry which is preliminary data.</text>
</comment>
<evidence type="ECO:0000259" key="6">
    <source>
        <dbReference type="PROSITE" id="PS50198"/>
    </source>
</evidence>
<comment type="similarity">
    <text evidence="2">Belongs to the PpiC/parvulin rotamase family.</text>
</comment>
<gene>
    <name evidence="7" type="ORF">DEM34_17065</name>
</gene>
<keyword evidence="4 5" id="KW-0697">Rotamase</keyword>
<evidence type="ECO:0000256" key="1">
    <source>
        <dbReference type="ARBA" id="ARBA00000971"/>
    </source>
</evidence>
<dbReference type="PROSITE" id="PS50198">
    <property type="entry name" value="PPIC_PPIASE_2"/>
    <property type="match status" value="1"/>
</dbReference>
<dbReference type="AlphaFoldDB" id="A0A2U2MWX6"/>
<accession>A0A2U2MWX6</accession>
<dbReference type="InterPro" id="IPR000297">
    <property type="entry name" value="PPIase_PpiC"/>
</dbReference>
<dbReference type="EMBL" id="QFFI01000039">
    <property type="protein sequence ID" value="PWG61332.1"/>
    <property type="molecule type" value="Genomic_DNA"/>
</dbReference>
<evidence type="ECO:0000256" key="5">
    <source>
        <dbReference type="PROSITE-ProRule" id="PRU00278"/>
    </source>
</evidence>
<dbReference type="SUPFAM" id="SSF54534">
    <property type="entry name" value="FKBP-like"/>
    <property type="match status" value="1"/>
</dbReference>